<dbReference type="Pfam" id="PF13487">
    <property type="entry name" value="HD_5"/>
    <property type="match status" value="1"/>
</dbReference>
<dbReference type="SMART" id="SM00086">
    <property type="entry name" value="PAC"/>
    <property type="match status" value="1"/>
</dbReference>
<keyword evidence="5" id="KW-1185">Reference proteome</keyword>
<organism evidence="4 5">
    <name type="scientific">Sporomusa malonica</name>
    <dbReference type="NCBI Taxonomy" id="112901"/>
    <lineage>
        <taxon>Bacteria</taxon>
        <taxon>Bacillati</taxon>
        <taxon>Bacillota</taxon>
        <taxon>Negativicutes</taxon>
        <taxon>Selenomonadales</taxon>
        <taxon>Sporomusaceae</taxon>
        <taxon>Sporomusa</taxon>
    </lineage>
</organism>
<dbReference type="CDD" id="cd00077">
    <property type="entry name" value="HDc"/>
    <property type="match status" value="1"/>
</dbReference>
<dbReference type="InterPro" id="IPR029016">
    <property type="entry name" value="GAF-like_dom_sf"/>
</dbReference>
<dbReference type="SUPFAM" id="SSF55785">
    <property type="entry name" value="PYP-like sensor domain (PAS domain)"/>
    <property type="match status" value="1"/>
</dbReference>
<sequence length="651" mass="72385">MSDKYRQIFLAANDAIFIEALDGRILDANPAACELLGYTYDELTKMKVADIVPPEFIDNMPIEQVSLKKRKPGDRWFCCENLRKDGTRVAVDVKVRPFEMNGELCVVAIVRDISELKQAEANIFRQNMYLTALHDTTLTLMNHLDIRALLESMVGRAGELVGTRNGFVALVDEVSGNFILKVTAGFYSRHVGMVVIPGEGVMGQVVTSGEPCIVNQYALWPYRKQGRDYDMLNAVIGMPLKNGDNLVGVIGLAYDEPKEFGAAEVAVLSRFADLASIALANATLYTALQQELAERRQIEKKLRYMSYYDGLTGLYNRTFFKQEMRRLEGAGQKPVAIILCDVDGLKLINDTLGHEMGDLLLDAVATVLKASVRSSDVVARIGGDEFAILLPQADGKQVGSICSRIRSAVDMYNAEHLELPLSMSIGYAVAEAGMANAAPMNELFREADDNMYREKLHRSRTTRSAIVKALLKALEARDFITEGHGDRMQEWMAELAAALKLSERRTGDLKLLAQFHDIGKVGIPDRILFKPGQLTPEEHIEVQRHADIGYRIAQSISDLIPIADFILKHHERWDGSGYPIGLRGSEIPLECRMLAIVDAYDAMTSDRPYRKALNPAVAAAELKQQAGNQFDPDLTAIFCEIVERRYRGDCA</sequence>
<dbReference type="OrthoDB" id="9798833at2"/>
<dbReference type="CDD" id="cd01949">
    <property type="entry name" value="GGDEF"/>
    <property type="match status" value="1"/>
</dbReference>
<dbReference type="EMBL" id="FWXI01000015">
    <property type="protein sequence ID" value="SMC95766.1"/>
    <property type="molecule type" value="Genomic_DNA"/>
</dbReference>
<dbReference type="InterPro" id="IPR003607">
    <property type="entry name" value="HD/PDEase_dom"/>
</dbReference>
<dbReference type="Gene3D" id="3.30.450.40">
    <property type="match status" value="1"/>
</dbReference>
<dbReference type="SMART" id="SM00267">
    <property type="entry name" value="GGDEF"/>
    <property type="match status" value="1"/>
</dbReference>
<dbReference type="InterPro" id="IPR037522">
    <property type="entry name" value="HD_GYP_dom"/>
</dbReference>
<evidence type="ECO:0000259" key="3">
    <source>
        <dbReference type="PROSITE" id="PS51832"/>
    </source>
</evidence>
<dbReference type="InterPro" id="IPR043128">
    <property type="entry name" value="Rev_trsase/Diguanyl_cyclase"/>
</dbReference>
<dbReference type="NCBIfam" id="TIGR00229">
    <property type="entry name" value="sensory_box"/>
    <property type="match status" value="1"/>
</dbReference>
<proteinExistence type="predicted"/>
<dbReference type="SUPFAM" id="SSF55781">
    <property type="entry name" value="GAF domain-like"/>
    <property type="match status" value="1"/>
</dbReference>
<dbReference type="CDD" id="cd00130">
    <property type="entry name" value="PAS"/>
    <property type="match status" value="1"/>
</dbReference>
<dbReference type="Pfam" id="PF13185">
    <property type="entry name" value="GAF_2"/>
    <property type="match status" value="1"/>
</dbReference>
<dbReference type="InterPro" id="IPR003018">
    <property type="entry name" value="GAF"/>
</dbReference>
<dbReference type="Gene3D" id="3.30.70.270">
    <property type="match status" value="1"/>
</dbReference>
<dbReference type="SMART" id="SM00091">
    <property type="entry name" value="PAS"/>
    <property type="match status" value="1"/>
</dbReference>
<dbReference type="SUPFAM" id="SSF55073">
    <property type="entry name" value="Nucleotide cyclase"/>
    <property type="match status" value="1"/>
</dbReference>
<dbReference type="AlphaFoldDB" id="A0A1W2DFL1"/>
<dbReference type="InterPro" id="IPR035965">
    <property type="entry name" value="PAS-like_dom_sf"/>
</dbReference>
<dbReference type="InterPro" id="IPR001610">
    <property type="entry name" value="PAC"/>
</dbReference>
<feature type="domain" description="HD-GYP" evidence="3">
    <location>
        <begin position="459"/>
        <end position="651"/>
    </location>
</feature>
<dbReference type="PANTHER" id="PTHR43155:SF2">
    <property type="entry name" value="CYCLIC DI-GMP PHOSPHODIESTERASE PA4108"/>
    <property type="match status" value="1"/>
</dbReference>
<reference evidence="4 5" key="1">
    <citation type="submission" date="2017-04" db="EMBL/GenBank/DDBJ databases">
        <authorList>
            <person name="Afonso C.L."/>
            <person name="Miller P.J."/>
            <person name="Scott M.A."/>
            <person name="Spackman E."/>
            <person name="Goraichik I."/>
            <person name="Dimitrov K.M."/>
            <person name="Suarez D.L."/>
            <person name="Swayne D.E."/>
        </authorList>
    </citation>
    <scope>NUCLEOTIDE SEQUENCE [LARGE SCALE GENOMIC DNA]</scope>
    <source>
        <strain evidence="4 5">DSM 5090</strain>
    </source>
</reference>
<dbReference type="SMART" id="SM00471">
    <property type="entry name" value="HDc"/>
    <property type="match status" value="1"/>
</dbReference>
<evidence type="ECO:0000259" key="1">
    <source>
        <dbReference type="PROSITE" id="PS50112"/>
    </source>
</evidence>
<dbReference type="InterPro" id="IPR029787">
    <property type="entry name" value="Nucleotide_cyclase"/>
</dbReference>
<dbReference type="SUPFAM" id="SSF109604">
    <property type="entry name" value="HD-domain/PDEase-like"/>
    <property type="match status" value="1"/>
</dbReference>
<dbReference type="PANTHER" id="PTHR43155">
    <property type="entry name" value="CYCLIC DI-GMP PHOSPHODIESTERASE PA4108-RELATED"/>
    <property type="match status" value="1"/>
</dbReference>
<dbReference type="Pfam" id="PF00990">
    <property type="entry name" value="GGDEF"/>
    <property type="match status" value="1"/>
</dbReference>
<evidence type="ECO:0000313" key="4">
    <source>
        <dbReference type="EMBL" id="SMC95766.1"/>
    </source>
</evidence>
<dbReference type="NCBIfam" id="TIGR00254">
    <property type="entry name" value="GGDEF"/>
    <property type="match status" value="1"/>
</dbReference>
<evidence type="ECO:0000313" key="5">
    <source>
        <dbReference type="Proteomes" id="UP000192738"/>
    </source>
</evidence>
<dbReference type="PROSITE" id="PS51832">
    <property type="entry name" value="HD_GYP"/>
    <property type="match status" value="1"/>
</dbReference>
<dbReference type="Pfam" id="PF13426">
    <property type="entry name" value="PAS_9"/>
    <property type="match status" value="1"/>
</dbReference>
<evidence type="ECO:0000259" key="2">
    <source>
        <dbReference type="PROSITE" id="PS50887"/>
    </source>
</evidence>
<dbReference type="InterPro" id="IPR000014">
    <property type="entry name" value="PAS"/>
</dbReference>
<gene>
    <name evidence="4" type="ORF">SAMN04488500_11547</name>
</gene>
<name>A0A1W2DFL1_9FIRM</name>
<dbReference type="RefSeq" id="WP_084576999.1">
    <property type="nucleotide sequence ID" value="NZ_CP155572.1"/>
</dbReference>
<dbReference type="PROSITE" id="PS50887">
    <property type="entry name" value="GGDEF"/>
    <property type="match status" value="1"/>
</dbReference>
<protein>
    <submittedName>
        <fullName evidence="4">PAS domain S-box-containing protein/diguanylate cyclase (GGDEF) domain-containing protein</fullName>
    </submittedName>
</protein>
<dbReference type="SMART" id="SM00065">
    <property type="entry name" value="GAF"/>
    <property type="match status" value="1"/>
</dbReference>
<dbReference type="STRING" id="112901.SAMN04488500_11547"/>
<dbReference type="Proteomes" id="UP000192738">
    <property type="component" value="Unassembled WGS sequence"/>
</dbReference>
<dbReference type="Gene3D" id="3.30.450.20">
    <property type="entry name" value="PAS domain"/>
    <property type="match status" value="1"/>
</dbReference>
<dbReference type="InterPro" id="IPR000160">
    <property type="entry name" value="GGDEF_dom"/>
</dbReference>
<dbReference type="PROSITE" id="PS50112">
    <property type="entry name" value="PAS"/>
    <property type="match status" value="1"/>
</dbReference>
<feature type="domain" description="GGDEF" evidence="2">
    <location>
        <begin position="333"/>
        <end position="468"/>
    </location>
</feature>
<feature type="domain" description="PAS" evidence="1">
    <location>
        <begin position="1"/>
        <end position="55"/>
    </location>
</feature>
<dbReference type="Gene3D" id="1.10.3210.10">
    <property type="entry name" value="Hypothetical protein af1432"/>
    <property type="match status" value="1"/>
</dbReference>
<accession>A0A1W2DFL1</accession>